<feature type="transmembrane region" description="Helical" evidence="1">
    <location>
        <begin position="158"/>
        <end position="178"/>
    </location>
</feature>
<reference evidence="3" key="1">
    <citation type="journal article" date="2015" name="PeerJ">
        <title>First genomic representation of candidate bacterial phylum KSB3 points to enhanced environmental sensing as a trigger of wastewater bulking.</title>
        <authorList>
            <person name="Sekiguchi Y."/>
            <person name="Ohashi A."/>
            <person name="Parks D.H."/>
            <person name="Yamauchi T."/>
            <person name="Tyson G.W."/>
            <person name="Hugenholtz P."/>
        </authorList>
    </citation>
    <scope>NUCLEOTIDE SEQUENCE [LARGE SCALE GENOMIC DNA]</scope>
</reference>
<feature type="transmembrane region" description="Helical" evidence="1">
    <location>
        <begin position="7"/>
        <end position="26"/>
    </location>
</feature>
<dbReference type="InterPro" id="IPR037185">
    <property type="entry name" value="EmrE-like"/>
</dbReference>
<feature type="domain" description="EamA" evidence="2">
    <location>
        <begin position="8"/>
        <end position="142"/>
    </location>
</feature>
<organism evidence="3">
    <name type="scientific">Candidatus Moduliflexus flocculans</name>
    <dbReference type="NCBI Taxonomy" id="1499966"/>
    <lineage>
        <taxon>Bacteria</taxon>
        <taxon>Candidatus Moduliflexota</taxon>
        <taxon>Candidatus Moduliflexia</taxon>
        <taxon>Candidatus Moduliflexales</taxon>
        <taxon>Candidatus Moduliflexaceae</taxon>
    </lineage>
</organism>
<feature type="transmembrane region" description="Helical" evidence="1">
    <location>
        <begin position="71"/>
        <end position="93"/>
    </location>
</feature>
<dbReference type="HOGENOM" id="CLU_033863_17_1_0"/>
<feature type="transmembrane region" description="Helical" evidence="1">
    <location>
        <begin position="273"/>
        <end position="289"/>
    </location>
</feature>
<dbReference type="PANTHER" id="PTHR22911">
    <property type="entry name" value="ACYL-MALONYL CONDENSING ENZYME-RELATED"/>
    <property type="match status" value="1"/>
</dbReference>
<feature type="transmembrane region" description="Helical" evidence="1">
    <location>
        <begin position="38"/>
        <end position="59"/>
    </location>
</feature>
<dbReference type="InterPro" id="IPR000620">
    <property type="entry name" value="EamA_dom"/>
</dbReference>
<evidence type="ECO:0000313" key="4">
    <source>
        <dbReference type="Proteomes" id="UP000030700"/>
    </source>
</evidence>
<sequence length="314" mass="33973">MNHNYHLQGYFFVVCAVMGYGSAGILGRMMYQYEPDPLTVAFLRAMAACLLLVFGFLCFQRSLFRIKRSSLPLLVLYGFLGMFCTPLCFLSAIKYTTVSTATILFNSAPAVVVLLSAWLFRESLTRRTSAAVLLTLVGAALVAQCYRPESLQFELTGILFGCGACVSMALFTVCGKYVTHDYPSWTVVFYGGVAGAGFLGIFRTFQGPLTLHHPPAFWGWLLLQALLPAILADACYLGSLRYLNAGTVSILTSFQVVVAPLLAWLFLGETLTALQLLGAGLVLAGILVLRRPSSLKISASSTLDAPARKSASIA</sequence>
<dbReference type="AlphaFoldDB" id="A0A0S6VXB3"/>
<protein>
    <submittedName>
        <fullName evidence="3">Transporter</fullName>
    </submittedName>
</protein>
<feature type="transmembrane region" description="Helical" evidence="1">
    <location>
        <begin position="185"/>
        <end position="205"/>
    </location>
</feature>
<feature type="transmembrane region" description="Helical" evidence="1">
    <location>
        <begin position="127"/>
        <end position="146"/>
    </location>
</feature>
<accession>A0A0S6VXB3</accession>
<keyword evidence="1" id="KW-1133">Transmembrane helix</keyword>
<dbReference type="Pfam" id="PF00892">
    <property type="entry name" value="EamA"/>
    <property type="match status" value="2"/>
</dbReference>
<keyword evidence="4" id="KW-1185">Reference proteome</keyword>
<gene>
    <name evidence="3" type="ORF">U14_01355</name>
</gene>
<feature type="transmembrane region" description="Helical" evidence="1">
    <location>
        <begin position="217"/>
        <end position="236"/>
    </location>
</feature>
<feature type="transmembrane region" description="Helical" evidence="1">
    <location>
        <begin position="248"/>
        <end position="267"/>
    </location>
</feature>
<evidence type="ECO:0000256" key="1">
    <source>
        <dbReference type="SAM" id="Phobius"/>
    </source>
</evidence>
<evidence type="ECO:0000259" key="2">
    <source>
        <dbReference type="Pfam" id="PF00892"/>
    </source>
</evidence>
<proteinExistence type="predicted"/>
<dbReference type="Gene3D" id="1.10.3730.20">
    <property type="match status" value="2"/>
</dbReference>
<evidence type="ECO:0000313" key="3">
    <source>
        <dbReference type="EMBL" id="GAK50129.1"/>
    </source>
</evidence>
<feature type="transmembrane region" description="Helical" evidence="1">
    <location>
        <begin position="99"/>
        <end position="120"/>
    </location>
</feature>
<keyword evidence="1" id="KW-0812">Transmembrane</keyword>
<dbReference type="Proteomes" id="UP000030700">
    <property type="component" value="Unassembled WGS sequence"/>
</dbReference>
<keyword evidence="1" id="KW-0472">Membrane</keyword>
<dbReference type="PANTHER" id="PTHR22911:SF79">
    <property type="entry name" value="MOBA-LIKE NTP TRANSFERASE DOMAIN-CONTAINING PROTEIN"/>
    <property type="match status" value="1"/>
</dbReference>
<name>A0A0S6VXB3_9BACT</name>
<dbReference type="GO" id="GO:0016020">
    <property type="term" value="C:membrane"/>
    <property type="evidence" value="ECO:0007669"/>
    <property type="project" value="InterPro"/>
</dbReference>
<dbReference type="EMBL" id="DF820456">
    <property type="protein sequence ID" value="GAK50129.1"/>
    <property type="molecule type" value="Genomic_DNA"/>
</dbReference>
<dbReference type="STRING" id="1499966.U14_01355"/>
<feature type="domain" description="EamA" evidence="2">
    <location>
        <begin position="156"/>
        <end position="289"/>
    </location>
</feature>
<dbReference type="SUPFAM" id="SSF103481">
    <property type="entry name" value="Multidrug resistance efflux transporter EmrE"/>
    <property type="match status" value="2"/>
</dbReference>